<evidence type="ECO:0000313" key="4">
    <source>
        <dbReference type="Proteomes" id="UP000076925"/>
    </source>
</evidence>
<dbReference type="Pfam" id="PF14252">
    <property type="entry name" value="DUF4347"/>
    <property type="match status" value="1"/>
</dbReference>
<proteinExistence type="predicted"/>
<dbReference type="Gene3D" id="2.60.40.2030">
    <property type="match status" value="1"/>
</dbReference>
<dbReference type="InterPro" id="IPR038081">
    <property type="entry name" value="CalX-like_sf"/>
</dbReference>
<evidence type="ECO:0000259" key="2">
    <source>
        <dbReference type="Pfam" id="PF14252"/>
    </source>
</evidence>
<dbReference type="SUPFAM" id="SSF82171">
    <property type="entry name" value="DPP6 N-terminal domain-like"/>
    <property type="match status" value="1"/>
</dbReference>
<dbReference type="InterPro" id="IPR025592">
    <property type="entry name" value="DUF4347"/>
</dbReference>
<dbReference type="InterPro" id="IPR011042">
    <property type="entry name" value="6-blade_b-propeller_TolB-like"/>
</dbReference>
<dbReference type="Gene3D" id="2.120.10.30">
    <property type="entry name" value="TolB, C-terminal domain"/>
    <property type="match status" value="1"/>
</dbReference>
<dbReference type="STRING" id="128403.WA1_09695"/>
<dbReference type="InterPro" id="IPR011659">
    <property type="entry name" value="WD40"/>
</dbReference>
<feature type="domain" description="DUF4347" evidence="2">
    <location>
        <begin position="32"/>
        <end position="198"/>
    </location>
</feature>
<keyword evidence="4" id="KW-1185">Reference proteome</keyword>
<dbReference type="InterPro" id="IPR015915">
    <property type="entry name" value="Kelch-typ_b-propeller"/>
</dbReference>
<dbReference type="AlphaFoldDB" id="A0A139WRE5"/>
<evidence type="ECO:0008006" key="5">
    <source>
        <dbReference type="Google" id="ProtNLM"/>
    </source>
</evidence>
<dbReference type="Pfam" id="PF13448">
    <property type="entry name" value="DUF4114"/>
    <property type="match status" value="1"/>
</dbReference>
<evidence type="ECO:0000259" key="1">
    <source>
        <dbReference type="Pfam" id="PF13448"/>
    </source>
</evidence>
<organism evidence="3 4">
    <name type="scientific">Scytonema hofmannii PCC 7110</name>
    <dbReference type="NCBI Taxonomy" id="128403"/>
    <lineage>
        <taxon>Bacteria</taxon>
        <taxon>Bacillati</taxon>
        <taxon>Cyanobacteriota</taxon>
        <taxon>Cyanophyceae</taxon>
        <taxon>Nostocales</taxon>
        <taxon>Scytonemataceae</taxon>
        <taxon>Scytonema</taxon>
    </lineage>
</organism>
<dbReference type="Pfam" id="PF07676">
    <property type="entry name" value="PD40"/>
    <property type="match status" value="3"/>
</dbReference>
<name>A0A139WRE5_9CYAN</name>
<reference evidence="3 4" key="1">
    <citation type="journal article" date="2013" name="Genome Biol. Evol.">
        <title>Genomes of Stigonematalean cyanobacteria (subsection V) and the evolution of oxygenic photosynthesis from prokaryotes to plastids.</title>
        <authorList>
            <person name="Dagan T."/>
            <person name="Roettger M."/>
            <person name="Stucken K."/>
            <person name="Landan G."/>
            <person name="Koch R."/>
            <person name="Major P."/>
            <person name="Gould S.B."/>
            <person name="Goremykin V.V."/>
            <person name="Rippka R."/>
            <person name="Tandeau de Marsac N."/>
            <person name="Gugger M."/>
            <person name="Lockhart P.J."/>
            <person name="Allen J.F."/>
            <person name="Brune I."/>
            <person name="Maus I."/>
            <person name="Puhler A."/>
            <person name="Martin W.F."/>
        </authorList>
    </citation>
    <scope>NUCLEOTIDE SEQUENCE [LARGE SCALE GENOMIC DNA]</scope>
    <source>
        <strain evidence="3 4">PCC 7110</strain>
    </source>
</reference>
<feature type="domain" description="DUF4114" evidence="1">
    <location>
        <begin position="992"/>
        <end position="1068"/>
    </location>
</feature>
<protein>
    <recommendedName>
        <fullName evidence="5">DUF4347 domain-containing protein</fullName>
    </recommendedName>
</protein>
<comment type="caution">
    <text evidence="3">The sequence shown here is derived from an EMBL/GenBank/DDBJ whole genome shotgun (WGS) entry which is preliminary data.</text>
</comment>
<evidence type="ECO:0000313" key="3">
    <source>
        <dbReference type="EMBL" id="KYC35002.1"/>
    </source>
</evidence>
<dbReference type="EMBL" id="ANNX02000053">
    <property type="protein sequence ID" value="KYC35002.1"/>
    <property type="molecule type" value="Genomic_DNA"/>
</dbReference>
<gene>
    <name evidence="3" type="ORF">WA1_09695</name>
</gene>
<dbReference type="SUPFAM" id="SSF141072">
    <property type="entry name" value="CalX-like"/>
    <property type="match status" value="1"/>
</dbReference>
<dbReference type="InterPro" id="IPR025193">
    <property type="entry name" value="DUF4114"/>
</dbReference>
<dbReference type="RefSeq" id="WP_066612808.1">
    <property type="nucleotide sequence ID" value="NZ_KQ976354.1"/>
</dbReference>
<dbReference type="Proteomes" id="UP000076925">
    <property type="component" value="Unassembled WGS sequence"/>
</dbReference>
<dbReference type="Gene3D" id="2.120.10.80">
    <property type="entry name" value="Kelch-type beta propeller"/>
    <property type="match status" value="1"/>
</dbReference>
<accession>A0A139WRE5</accession>
<sequence>MQPTEIQKLDVHNRFGITTQQNQPSSVTSKTLVFIDTSVADYQTLMSGVESDAQVILLHPEWDGVEQITTVLERADLTTVHIVSHGSPGCLYLGNSCLNLETLEFYASLLARWFPKEEQSHDSTPSLLLYGCNVAATDIGAEFITKLRQKTGAQIAASKTPTGNPALGGHWKLEVTTGRMTTSLVFSVATQEAYTGLLNANRVSVGLGGNQGNNNSFSPDISADGRYIAFRSDASNLVASDTNNFSDIFVYDTQTGTTRGVSVGLNGIEGNNPANGSPSISASGRYVAFESYASNLVQNDTNNFSDIFVYDTLTGSTERVSVSSQANQGNRGSSSPIISTDGRYVAFESYANNLVADDTNNFNDIFVYDTQTDTTRRVSVSSQANQGNGASFSPALSADGRYVVFDSFASNLVADDTNNTRDVFVYDTQTDTTRRISVSSQANQGNDFSYNPVISADGRYVAFESYASNLVADDTNNFSDIFIYDTQTGTTRRISVDSQSNQGNNDSFSPALSADGRYVTFGSSASNLVAGGTNNTGDIFVYNIQTGTIKRVSVDSQQNQGNDFSYNPVVSTDGQYIAFETYANNLVAGDTNNSRDIFVYRDDTIPTVSIAAIDASAAESGDVGIFRISRAGDISLPLQVTYGISGTATNGIDYSPNLTGTATLDTNQSFVDIAITPVDDNLFDEGDESLTLTLVDAPNYNLGLSNINATVTISNNSNKALTNSVTTSELNKIAFDVFALKGQNSSSQAKISVELTEHRSQLVNELGVFTVDDAQGRINGIAPDSVGYSEAALNRSQVIFSALAKVPNGFDTDLSRKLAFESNANLRFYLVSNSTTDTVLSDKTSLSNVVFPSTTNFKVESVDDGEFSLAWKDPSAQNGDFNDLKVKVKATDEEIPLGTSLQGKRQNELIDLRQVNTSVKADFTLNREAAFNNFIGFYEIADDKGGIDTNGDDIIDYRPGDAGYVQAAVAGRVAGIDLTVNNQATANFTGTFNGGSLFAPFMIVNSNPDALLESNSSNDPQVYFPFLGANSDKADHVRLLGDNIFGFEDLVNGGDKDYNDITVRINLNV</sequence>